<feature type="domain" description="Gfo/Idh/MocA-like oxidoreductase C-terminal" evidence="3">
    <location>
        <begin position="175"/>
        <end position="392"/>
    </location>
</feature>
<dbReference type="SUPFAM" id="SSF51735">
    <property type="entry name" value="NAD(P)-binding Rossmann-fold domains"/>
    <property type="match status" value="1"/>
</dbReference>
<dbReference type="InterPro" id="IPR000683">
    <property type="entry name" value="Gfo/Idh/MocA-like_OxRdtase_N"/>
</dbReference>
<dbReference type="Pfam" id="PF02894">
    <property type="entry name" value="GFO_IDH_MocA_C"/>
    <property type="match status" value="1"/>
</dbReference>
<dbReference type="SUPFAM" id="SSF55347">
    <property type="entry name" value="Glyceraldehyde-3-phosphate dehydrogenase-like, C-terminal domain"/>
    <property type="match status" value="1"/>
</dbReference>
<dbReference type="EMBL" id="PGTN01000139">
    <property type="protein sequence ID" value="PJF46565.1"/>
    <property type="molecule type" value="Genomic_DNA"/>
</dbReference>
<dbReference type="InterPro" id="IPR004104">
    <property type="entry name" value="Gfo/Idh/MocA-like_OxRdtase_C"/>
</dbReference>
<dbReference type="InterPro" id="IPR036291">
    <property type="entry name" value="NAD(P)-bd_dom_sf"/>
</dbReference>
<proteinExistence type="inferred from homology"/>
<comment type="similarity">
    <text evidence="1">Belongs to the Gfo/Idh/MocA family.</text>
</comment>
<evidence type="ECO:0000259" key="3">
    <source>
        <dbReference type="Pfam" id="PF02894"/>
    </source>
</evidence>
<dbReference type="GO" id="GO:0000166">
    <property type="term" value="F:nucleotide binding"/>
    <property type="evidence" value="ECO:0007669"/>
    <property type="project" value="InterPro"/>
</dbReference>
<dbReference type="Gene3D" id="3.30.360.10">
    <property type="entry name" value="Dihydrodipicolinate Reductase, domain 2"/>
    <property type="match status" value="1"/>
</dbReference>
<evidence type="ECO:0000313" key="4">
    <source>
        <dbReference type="EMBL" id="PJF46565.1"/>
    </source>
</evidence>
<dbReference type="Gene3D" id="3.40.50.720">
    <property type="entry name" value="NAD(P)-binding Rossmann-like Domain"/>
    <property type="match status" value="1"/>
</dbReference>
<accession>A0A2M8Q9T5</accession>
<dbReference type="PANTHER" id="PTHR43593">
    <property type="match status" value="1"/>
</dbReference>
<feature type="domain" description="Gfo/Idh/MocA-like oxidoreductase N-terminal" evidence="2">
    <location>
        <begin position="37"/>
        <end position="160"/>
    </location>
</feature>
<dbReference type="InterPro" id="IPR050424">
    <property type="entry name" value="Gfo-Idh-MocA_inositol_DH"/>
</dbReference>
<dbReference type="Pfam" id="PF01408">
    <property type="entry name" value="GFO_IDH_MocA"/>
    <property type="match status" value="1"/>
</dbReference>
<evidence type="ECO:0000259" key="2">
    <source>
        <dbReference type="Pfam" id="PF01408"/>
    </source>
</evidence>
<name>A0A2M8Q9T5_9CHLR</name>
<protein>
    <submittedName>
        <fullName evidence="4">Gfo/Idh/MocA family oxidoreductase</fullName>
    </submittedName>
</protein>
<comment type="caution">
    <text evidence="4">The sequence shown here is derived from an EMBL/GenBank/DDBJ whole genome shotgun (WGS) entry which is preliminary data.</text>
</comment>
<gene>
    <name evidence="4" type="ORF">CUN48_13140</name>
</gene>
<evidence type="ECO:0000313" key="5">
    <source>
        <dbReference type="Proteomes" id="UP000230790"/>
    </source>
</evidence>
<dbReference type="AlphaFoldDB" id="A0A2M8Q9T5"/>
<sequence>MTRYREFRNKARAINPRFGYLPDADRYVLALGQPRHRFNVIGCGVNGQEHIRVTMLEGRAVIHGVYDPNPRSIEGARREYAQFAPPERLVVYDSLEAACHDPAVDGLIIATPNHTHIAVLREAVKSGKHILLEKPMATTLQDAHEIMRLAEGYGAVLQVGLQYRYKPIYVEAIHEALTRRSIGEIKTITILEHREPFLDKVNQWNKFSKYSGGTLVEKCCHYFDLFNLFAQSRPVSVYAAGSQAVNFLDFEYAGERSDVLDNAFVIVTYANGVRANFNLCMFAPMVYEEIVLCGSAGRLKAYENEDFLPAHGPHTGLEVMRGEGGPSRVATPSYPALIEMTGHNGGTYFEHVNFIDRIEGRPTNAATAEEGFWSVVVGVAAETSVRSGQVVDIEALLAQNGIRLDAA</sequence>
<dbReference type="Proteomes" id="UP000230790">
    <property type="component" value="Unassembled WGS sequence"/>
</dbReference>
<organism evidence="4 5">
    <name type="scientific">Candidatus Thermofonsia Clade 3 bacterium</name>
    <dbReference type="NCBI Taxonomy" id="2364212"/>
    <lineage>
        <taxon>Bacteria</taxon>
        <taxon>Bacillati</taxon>
        <taxon>Chloroflexota</taxon>
        <taxon>Candidatus Thermofontia</taxon>
        <taxon>Candidatus Thermofonsia Clade 3</taxon>
    </lineage>
</organism>
<reference evidence="4 5" key="1">
    <citation type="submission" date="2017-11" db="EMBL/GenBank/DDBJ databases">
        <title>Evolution of Phototrophy in the Chloroflexi Phylum Driven by Horizontal Gene Transfer.</title>
        <authorList>
            <person name="Ward L.M."/>
            <person name="Hemp J."/>
            <person name="Shih P.M."/>
            <person name="Mcglynn S.E."/>
            <person name="Fischer W."/>
        </authorList>
    </citation>
    <scope>NUCLEOTIDE SEQUENCE [LARGE SCALE GENOMIC DNA]</scope>
    <source>
        <strain evidence="4">JP3_7</strain>
    </source>
</reference>
<evidence type="ECO:0000256" key="1">
    <source>
        <dbReference type="ARBA" id="ARBA00010928"/>
    </source>
</evidence>
<dbReference type="PANTHER" id="PTHR43593:SF1">
    <property type="entry name" value="INOSITOL 2-DEHYDROGENASE"/>
    <property type="match status" value="1"/>
</dbReference>